<dbReference type="AlphaFoldDB" id="A0A6P8I030"/>
<keyword evidence="12" id="KW-0342">GTP-binding</keyword>
<keyword evidence="7" id="KW-0963">Cytoplasm</keyword>
<comment type="catalytic activity">
    <reaction evidence="14">
        <text>GTP + H2O = GDP + phosphate + H(+)</text>
        <dbReference type="Rhea" id="RHEA:19669"/>
        <dbReference type="ChEBI" id="CHEBI:15377"/>
        <dbReference type="ChEBI" id="CHEBI:15378"/>
        <dbReference type="ChEBI" id="CHEBI:37565"/>
        <dbReference type="ChEBI" id="CHEBI:43474"/>
        <dbReference type="ChEBI" id="CHEBI:58189"/>
    </reaction>
    <physiologicalReaction direction="left-to-right" evidence="14">
        <dbReference type="Rhea" id="RHEA:19670"/>
    </physiologicalReaction>
</comment>
<dbReference type="Pfam" id="PF21131">
    <property type="entry name" value="eEFSec_4th"/>
    <property type="match status" value="1"/>
</dbReference>
<evidence type="ECO:0000256" key="2">
    <source>
        <dbReference type="ARBA" id="ARBA00001946"/>
    </source>
</evidence>
<keyword evidence="10" id="KW-0378">Hydrolase</keyword>
<comment type="cofactor">
    <cofactor evidence="2">
        <name>Mg(2+)</name>
        <dbReference type="ChEBI" id="CHEBI:18420"/>
    </cofactor>
</comment>
<dbReference type="KEGG" id="aten:116294712"/>
<evidence type="ECO:0000256" key="11">
    <source>
        <dbReference type="ARBA" id="ARBA00022917"/>
    </source>
</evidence>
<comment type="cofactor">
    <cofactor evidence="1">
        <name>Mn(2+)</name>
        <dbReference type="ChEBI" id="CHEBI:29035"/>
    </cofactor>
</comment>
<feature type="region of interest" description="Disordered" evidence="18">
    <location>
        <begin position="537"/>
        <end position="564"/>
    </location>
</feature>
<evidence type="ECO:0000313" key="20">
    <source>
        <dbReference type="Proteomes" id="UP000515163"/>
    </source>
</evidence>
<evidence type="ECO:0000313" key="21">
    <source>
        <dbReference type="RefSeq" id="XP_031558217.1"/>
    </source>
</evidence>
<sequence>MADKTPAKKVLNFNVGVLGHVDSGKTALARALSTTASTASFDKNPQSKERGITLDLGFSAFQVPFPQHLKSDSKDNESSYDFLQFTLVDCPGHASLIRTIIGGAQIIDLMMLVIDVTKGIQTQTAECLVIGEILCEKMVVVLNKVDLLKEDKRESLIEKMKKRINKILDTTPFAKSPIISVAAKPGGQEDTETESIGIIQLVEMLTSMTYIPQRTSSGSLLFAVDHCFSIRGQGTVMTGTVLNGSISLNDTIEIPSLKITKKVKSMQMFKQSIKCATQGDRVGVCVTQFDPKLLERGLVCSPSSVPLVFGGIVSAKKIGYYKSAITAKSKFHITVGHETVMGRIQVFGLPKGESPGEDGFSLDREYIYQEELVNLSKSQNETENKEESVKTTSSAGDDLSDHQWLIIEFEKPVVCPENSLLIGSRLDTDIHLNMCRIAFHGKLLLPFTDKDYADTVLPQLKVFKIKHREGIVERIVDDYTVIGRSLFKKETNISTFTGMKVSLSIGEEGVIEGGFGQSGKVKVRIPAGLKKETIQQLQASGKKKNTKGKAVESSSSTSGESTGSKEAIKIILKFRRYIHDKKKRMIQT</sequence>
<dbReference type="InterPro" id="IPR004161">
    <property type="entry name" value="EFTu-like_2"/>
</dbReference>
<dbReference type="InterPro" id="IPR050055">
    <property type="entry name" value="EF-Tu_GTPase"/>
</dbReference>
<reference evidence="21" key="1">
    <citation type="submission" date="2025-08" db="UniProtKB">
        <authorList>
            <consortium name="RefSeq"/>
        </authorList>
    </citation>
    <scope>IDENTIFICATION</scope>
    <source>
        <tissue evidence="21">Tentacle</tissue>
    </source>
</reference>
<keyword evidence="6" id="KW-0488">Methylation</keyword>
<dbReference type="NCBIfam" id="TIGR00231">
    <property type="entry name" value="small_GTP"/>
    <property type="match status" value="1"/>
</dbReference>
<organism evidence="20 21">
    <name type="scientific">Actinia tenebrosa</name>
    <name type="common">Australian red waratah sea anemone</name>
    <dbReference type="NCBI Taxonomy" id="6105"/>
    <lineage>
        <taxon>Eukaryota</taxon>
        <taxon>Metazoa</taxon>
        <taxon>Cnidaria</taxon>
        <taxon>Anthozoa</taxon>
        <taxon>Hexacorallia</taxon>
        <taxon>Actiniaria</taxon>
        <taxon>Actiniidae</taxon>
        <taxon>Actinia</taxon>
    </lineage>
</organism>
<dbReference type="InterPro" id="IPR005225">
    <property type="entry name" value="Small_GTP-bd"/>
</dbReference>
<evidence type="ECO:0000256" key="7">
    <source>
        <dbReference type="ARBA" id="ARBA00022490"/>
    </source>
</evidence>
<keyword evidence="13" id="KW-0539">Nucleus</keyword>
<dbReference type="FunFam" id="2.40.30.10:FF:000052">
    <property type="entry name" value="Selenocysteine-specific elongation factor EF-Sec"/>
    <property type="match status" value="1"/>
</dbReference>
<dbReference type="Gene3D" id="3.40.50.300">
    <property type="entry name" value="P-loop containing nucleotide triphosphate hydrolases"/>
    <property type="match status" value="1"/>
</dbReference>
<dbReference type="Pfam" id="PF21208">
    <property type="entry name" value="euk_SelB_III"/>
    <property type="match status" value="1"/>
</dbReference>
<feature type="compositionally biased region" description="Low complexity" evidence="18">
    <location>
        <begin position="552"/>
        <end position="564"/>
    </location>
</feature>
<dbReference type="Gene3D" id="2.40.30.10">
    <property type="entry name" value="Translation factors"/>
    <property type="match status" value="2"/>
</dbReference>
<dbReference type="PANTHER" id="PTHR43721:SF11">
    <property type="entry name" value="SELENOCYSTEINE-SPECIFIC ELONGATION FACTOR"/>
    <property type="match status" value="1"/>
</dbReference>
<keyword evidence="11" id="KW-0648">Protein biosynthesis</keyword>
<evidence type="ECO:0000256" key="6">
    <source>
        <dbReference type="ARBA" id="ARBA00022481"/>
    </source>
</evidence>
<dbReference type="InterPro" id="IPR000795">
    <property type="entry name" value="T_Tr_GTP-bd_dom"/>
</dbReference>
<evidence type="ECO:0000256" key="15">
    <source>
        <dbReference type="ARBA" id="ARBA00054716"/>
    </source>
</evidence>
<protein>
    <recommendedName>
        <fullName evidence="5">Selenocysteine-specific elongation factor</fullName>
    </recommendedName>
    <alternativeName>
        <fullName evidence="17">Elongation factor sec</fullName>
    </alternativeName>
    <alternativeName>
        <fullName evidence="16">Eukaryotic elongation factor, selenocysteine-tRNA-specific</fullName>
    </alternativeName>
</protein>
<dbReference type="GO" id="GO:0005525">
    <property type="term" value="F:GTP binding"/>
    <property type="evidence" value="ECO:0007669"/>
    <property type="project" value="UniProtKB-KW"/>
</dbReference>
<name>A0A6P8I030_ACTTE</name>
<evidence type="ECO:0000259" key="19">
    <source>
        <dbReference type="PROSITE" id="PS51722"/>
    </source>
</evidence>
<evidence type="ECO:0000256" key="8">
    <source>
        <dbReference type="ARBA" id="ARBA00022553"/>
    </source>
</evidence>
<dbReference type="GO" id="GO:0003924">
    <property type="term" value="F:GTPase activity"/>
    <property type="evidence" value="ECO:0007669"/>
    <property type="project" value="InterPro"/>
</dbReference>
<dbReference type="CDD" id="cd01889">
    <property type="entry name" value="SelB_euk"/>
    <property type="match status" value="1"/>
</dbReference>
<dbReference type="InterPro" id="IPR049393">
    <property type="entry name" value="eEFSec_III"/>
</dbReference>
<evidence type="ECO:0000256" key="16">
    <source>
        <dbReference type="ARBA" id="ARBA00076506"/>
    </source>
</evidence>
<gene>
    <name evidence="21" type="primary">LOC116294712</name>
</gene>
<evidence type="ECO:0000256" key="18">
    <source>
        <dbReference type="SAM" id="MobiDB-lite"/>
    </source>
</evidence>
<dbReference type="GO" id="GO:0005634">
    <property type="term" value="C:nucleus"/>
    <property type="evidence" value="ECO:0007669"/>
    <property type="project" value="UniProtKB-SubCell"/>
</dbReference>
<dbReference type="PANTHER" id="PTHR43721">
    <property type="entry name" value="ELONGATION FACTOR TU-RELATED"/>
    <property type="match status" value="1"/>
</dbReference>
<dbReference type="OrthoDB" id="2067at2759"/>
<comment type="subcellular location">
    <subcellularLocation>
        <location evidence="4">Cytoplasm</location>
    </subcellularLocation>
    <subcellularLocation>
        <location evidence="3">Nucleus</location>
    </subcellularLocation>
</comment>
<dbReference type="GO" id="GO:0001514">
    <property type="term" value="P:selenocysteine incorporation"/>
    <property type="evidence" value="ECO:0007669"/>
    <property type="project" value="UniProtKB-ARBA"/>
</dbReference>
<evidence type="ECO:0000256" key="10">
    <source>
        <dbReference type="ARBA" id="ARBA00022801"/>
    </source>
</evidence>
<dbReference type="CDD" id="cd04094">
    <property type="entry name" value="eSelB_III"/>
    <property type="match status" value="1"/>
</dbReference>
<dbReference type="InParanoid" id="A0A6P8I030"/>
<dbReference type="FunCoup" id="A0A6P8I030">
    <property type="interactions" value="661"/>
</dbReference>
<dbReference type="InterPro" id="IPR009000">
    <property type="entry name" value="Transl_B-barrel_sf"/>
</dbReference>
<dbReference type="SUPFAM" id="SSF52540">
    <property type="entry name" value="P-loop containing nucleoside triphosphate hydrolases"/>
    <property type="match status" value="1"/>
</dbReference>
<evidence type="ECO:0000256" key="3">
    <source>
        <dbReference type="ARBA" id="ARBA00004123"/>
    </source>
</evidence>
<dbReference type="PROSITE" id="PS51722">
    <property type="entry name" value="G_TR_2"/>
    <property type="match status" value="1"/>
</dbReference>
<evidence type="ECO:0000256" key="14">
    <source>
        <dbReference type="ARBA" id="ARBA00049117"/>
    </source>
</evidence>
<dbReference type="GO" id="GO:0003746">
    <property type="term" value="F:translation elongation factor activity"/>
    <property type="evidence" value="ECO:0007669"/>
    <property type="project" value="TreeGrafter"/>
</dbReference>
<dbReference type="Pfam" id="PF03144">
    <property type="entry name" value="GTP_EFTU_D2"/>
    <property type="match status" value="1"/>
</dbReference>
<feature type="compositionally biased region" description="Basic and acidic residues" evidence="18">
    <location>
        <begin position="380"/>
        <end position="389"/>
    </location>
</feature>
<evidence type="ECO:0000256" key="5">
    <source>
        <dbReference type="ARBA" id="ARBA00015953"/>
    </source>
</evidence>
<dbReference type="PRINTS" id="PR00315">
    <property type="entry name" value="ELONGATNFCT"/>
</dbReference>
<dbReference type="Pfam" id="PF00009">
    <property type="entry name" value="GTP_EFTU"/>
    <property type="match status" value="1"/>
</dbReference>
<dbReference type="Proteomes" id="UP000515163">
    <property type="component" value="Unplaced"/>
</dbReference>
<dbReference type="GeneID" id="116294712"/>
<evidence type="ECO:0000256" key="13">
    <source>
        <dbReference type="ARBA" id="ARBA00023242"/>
    </source>
</evidence>
<dbReference type="FunFam" id="3.40.50.300:FF:000900">
    <property type="entry name" value="Eukaryotic elongation factor, selenocysteine-tRNA-specific"/>
    <property type="match status" value="1"/>
</dbReference>
<keyword evidence="8" id="KW-0597">Phosphoprotein</keyword>
<dbReference type="GO" id="GO:0005737">
    <property type="term" value="C:cytoplasm"/>
    <property type="evidence" value="ECO:0007669"/>
    <property type="project" value="UniProtKB-SubCell"/>
</dbReference>
<evidence type="ECO:0000256" key="9">
    <source>
        <dbReference type="ARBA" id="ARBA00022741"/>
    </source>
</evidence>
<keyword evidence="9" id="KW-0547">Nucleotide-binding</keyword>
<evidence type="ECO:0000256" key="1">
    <source>
        <dbReference type="ARBA" id="ARBA00001936"/>
    </source>
</evidence>
<accession>A0A6P8I030</accession>
<comment type="function">
    <text evidence="15">Translation factor required for the incorporation of the rare amino acid selenocysteine encoded by UGA codons. Replaces the eRF1-eRF3-GTP ternary complex for the insertion of selenocysteine directed by the UGA codon. Insertion of selenocysteine at UGA codons is mediated by SECISBP2 and EEFSEC: SECISBP2 (1) specifically binds the SECIS sequence once the 80S ribosome encounters an in-frame UGA codon and (2) contacts the RPS27A/eS31 of the 40S ribosome before ribosome stalling. (3) GTP-bound EEFSEC then delivers selenocysteinyl-tRNA(Sec) to the 80S ribosome and adopts a preaccommodated state conformation. (4) After GTP hydrolysis, EEFSEC dissociates from the assembly, selenocysteinyl-tRNA(Sec) accommodates, and peptide bond synthesis and selenoprotein elongation occur.</text>
</comment>
<feature type="region of interest" description="Disordered" evidence="18">
    <location>
        <begin position="377"/>
        <end position="396"/>
    </location>
</feature>
<evidence type="ECO:0000256" key="4">
    <source>
        <dbReference type="ARBA" id="ARBA00004496"/>
    </source>
</evidence>
<dbReference type="RefSeq" id="XP_031558217.1">
    <property type="nucleotide sequence ID" value="XM_031702357.1"/>
</dbReference>
<proteinExistence type="predicted"/>
<dbReference type="InterPro" id="IPR049394">
    <property type="entry name" value="eEFSec_C"/>
</dbReference>
<feature type="domain" description="Tr-type G" evidence="19">
    <location>
        <begin position="10"/>
        <end position="213"/>
    </location>
</feature>
<evidence type="ECO:0000256" key="17">
    <source>
        <dbReference type="ARBA" id="ARBA00082387"/>
    </source>
</evidence>
<dbReference type="CDD" id="cd03696">
    <property type="entry name" value="SelB_II"/>
    <property type="match status" value="1"/>
</dbReference>
<dbReference type="SUPFAM" id="SSF50447">
    <property type="entry name" value="Translation proteins"/>
    <property type="match status" value="1"/>
</dbReference>
<dbReference type="InterPro" id="IPR027417">
    <property type="entry name" value="P-loop_NTPase"/>
</dbReference>
<keyword evidence="20" id="KW-1185">Reference proteome</keyword>
<evidence type="ECO:0000256" key="12">
    <source>
        <dbReference type="ARBA" id="ARBA00023134"/>
    </source>
</evidence>